<name>A0A382RFX9_9ZZZZ</name>
<feature type="domain" description="PseI/NeuA/B-like" evidence="1">
    <location>
        <begin position="37"/>
        <end position="177"/>
    </location>
</feature>
<feature type="non-terminal residue" evidence="2">
    <location>
        <position position="180"/>
    </location>
</feature>
<proteinExistence type="predicted"/>
<organism evidence="2">
    <name type="scientific">marine metagenome</name>
    <dbReference type="NCBI Taxonomy" id="408172"/>
    <lineage>
        <taxon>unclassified sequences</taxon>
        <taxon>metagenomes</taxon>
        <taxon>ecological metagenomes</taxon>
    </lineage>
</organism>
<protein>
    <recommendedName>
        <fullName evidence="1">PseI/NeuA/B-like domain-containing protein</fullName>
    </recommendedName>
</protein>
<dbReference type="InterPro" id="IPR051690">
    <property type="entry name" value="PseI-like"/>
</dbReference>
<dbReference type="InterPro" id="IPR013785">
    <property type="entry name" value="Aldolase_TIM"/>
</dbReference>
<dbReference type="PANTHER" id="PTHR42966">
    <property type="entry name" value="N-ACETYLNEURAMINATE SYNTHASE"/>
    <property type="match status" value="1"/>
</dbReference>
<dbReference type="InterPro" id="IPR013132">
    <property type="entry name" value="PseI/NeuA/B-like_N"/>
</dbReference>
<evidence type="ECO:0000313" key="2">
    <source>
        <dbReference type="EMBL" id="SVC96536.1"/>
    </source>
</evidence>
<dbReference type="Pfam" id="PF03102">
    <property type="entry name" value="NeuB"/>
    <property type="match status" value="1"/>
</dbReference>
<sequence length="180" mass="19490">MNGNLIVEALRSTSVPPVVVAELSGNHRGELDHALALVDAAADFGADAVKLQTYRPNTITIDSRDDRFLITEGLWAGRYLADLYAEAMTPWEWHPALADRAAEHGMALFSSPFDETAVDFLEASIDPPLHKIASFELNHFPLLRKVAQTGKPVVASVGASTSKEIEEAVALLRTEGCPLV</sequence>
<dbReference type="EMBL" id="UINC01121400">
    <property type="protein sequence ID" value="SVC96536.1"/>
    <property type="molecule type" value="Genomic_DNA"/>
</dbReference>
<evidence type="ECO:0000259" key="1">
    <source>
        <dbReference type="Pfam" id="PF03102"/>
    </source>
</evidence>
<dbReference type="GO" id="GO:0047444">
    <property type="term" value="F:N-acylneuraminate-9-phosphate synthase activity"/>
    <property type="evidence" value="ECO:0007669"/>
    <property type="project" value="TreeGrafter"/>
</dbReference>
<dbReference type="GO" id="GO:0016051">
    <property type="term" value="P:carbohydrate biosynthetic process"/>
    <property type="evidence" value="ECO:0007669"/>
    <property type="project" value="InterPro"/>
</dbReference>
<dbReference type="PANTHER" id="PTHR42966:SF2">
    <property type="entry name" value="PSEUDAMINIC ACID SYNTHASE"/>
    <property type="match status" value="1"/>
</dbReference>
<dbReference type="SUPFAM" id="SSF51569">
    <property type="entry name" value="Aldolase"/>
    <property type="match status" value="1"/>
</dbReference>
<dbReference type="Gene3D" id="3.20.20.70">
    <property type="entry name" value="Aldolase class I"/>
    <property type="match status" value="1"/>
</dbReference>
<accession>A0A382RFX9</accession>
<dbReference type="AlphaFoldDB" id="A0A382RFX9"/>
<reference evidence="2" key="1">
    <citation type="submission" date="2018-05" db="EMBL/GenBank/DDBJ databases">
        <authorList>
            <person name="Lanie J.A."/>
            <person name="Ng W.-L."/>
            <person name="Kazmierczak K.M."/>
            <person name="Andrzejewski T.M."/>
            <person name="Davidsen T.M."/>
            <person name="Wayne K.J."/>
            <person name="Tettelin H."/>
            <person name="Glass J.I."/>
            <person name="Rusch D."/>
            <person name="Podicherti R."/>
            <person name="Tsui H.-C.T."/>
            <person name="Winkler M.E."/>
        </authorList>
    </citation>
    <scope>NUCLEOTIDE SEQUENCE</scope>
</reference>
<gene>
    <name evidence="2" type="ORF">METZ01_LOCUS349390</name>
</gene>